<keyword evidence="2" id="KW-1133">Transmembrane helix</keyword>
<keyword evidence="4" id="KW-1185">Reference proteome</keyword>
<evidence type="ECO:0000313" key="3">
    <source>
        <dbReference type="EMBL" id="RFC64826.1"/>
    </source>
</evidence>
<accession>A0A371X6G6</accession>
<evidence type="ECO:0000313" key="4">
    <source>
        <dbReference type="Proteomes" id="UP000262379"/>
    </source>
</evidence>
<evidence type="ECO:0000256" key="1">
    <source>
        <dbReference type="SAM" id="MobiDB-lite"/>
    </source>
</evidence>
<gene>
    <name evidence="3" type="ORF">DY251_17820</name>
</gene>
<feature type="transmembrane region" description="Helical" evidence="2">
    <location>
        <begin position="16"/>
        <end position="37"/>
    </location>
</feature>
<dbReference type="PANTHER" id="PTHR38766">
    <property type="entry name" value="FLAGELLAR PROTEIN FLIO"/>
    <property type="match status" value="1"/>
</dbReference>
<feature type="region of interest" description="Disordered" evidence="1">
    <location>
        <begin position="106"/>
        <end position="224"/>
    </location>
</feature>
<evidence type="ECO:0008006" key="5">
    <source>
        <dbReference type="Google" id="ProtNLM"/>
    </source>
</evidence>
<keyword evidence="2" id="KW-0812">Transmembrane</keyword>
<comment type="caution">
    <text evidence="3">The sequence shown here is derived from an EMBL/GenBank/DDBJ whole genome shotgun (WGS) entry which is preliminary data.</text>
</comment>
<name>A0A371X6G6_9HYPH</name>
<feature type="compositionally biased region" description="Polar residues" evidence="1">
    <location>
        <begin position="195"/>
        <end position="205"/>
    </location>
</feature>
<dbReference type="PANTHER" id="PTHR38766:SF1">
    <property type="entry name" value="FLAGELLAR PROTEIN FLIO"/>
    <property type="match status" value="1"/>
</dbReference>
<dbReference type="InterPro" id="IPR052205">
    <property type="entry name" value="FliO/MopB"/>
</dbReference>
<dbReference type="Proteomes" id="UP000262379">
    <property type="component" value="Unassembled WGS sequence"/>
</dbReference>
<dbReference type="RefSeq" id="WP_116625269.1">
    <property type="nucleotide sequence ID" value="NZ_QURN01000016.1"/>
</dbReference>
<organism evidence="3 4">
    <name type="scientific">Mesorhizobium denitrificans</name>
    <dbReference type="NCBI Taxonomy" id="2294114"/>
    <lineage>
        <taxon>Bacteria</taxon>
        <taxon>Pseudomonadati</taxon>
        <taxon>Pseudomonadota</taxon>
        <taxon>Alphaproteobacteria</taxon>
        <taxon>Hyphomicrobiales</taxon>
        <taxon>Phyllobacteriaceae</taxon>
        <taxon>Mesorhizobium</taxon>
    </lineage>
</organism>
<dbReference type="EMBL" id="QURN01000016">
    <property type="protein sequence ID" value="RFC64826.1"/>
    <property type="molecule type" value="Genomic_DNA"/>
</dbReference>
<dbReference type="PROSITE" id="PS51257">
    <property type="entry name" value="PROKAR_LIPOPROTEIN"/>
    <property type="match status" value="1"/>
</dbReference>
<keyword evidence="2" id="KW-0472">Membrane</keyword>
<dbReference type="AlphaFoldDB" id="A0A371X6G6"/>
<proteinExistence type="predicted"/>
<feature type="compositionally biased region" description="Low complexity" evidence="1">
    <location>
        <begin position="153"/>
        <end position="165"/>
    </location>
</feature>
<evidence type="ECO:0000256" key="2">
    <source>
        <dbReference type="SAM" id="Phobius"/>
    </source>
</evidence>
<protein>
    <recommendedName>
        <fullName evidence="5">Flagellar biosynthesis protein FliO</fullName>
    </recommendedName>
</protein>
<reference evidence="4" key="1">
    <citation type="submission" date="2018-08" db="EMBL/GenBank/DDBJ databases">
        <authorList>
            <person name="Im W.T."/>
        </authorList>
    </citation>
    <scope>NUCLEOTIDE SEQUENCE [LARGE SCALE GENOMIC DNA]</scope>
    <source>
        <strain evidence="4">LA-28</strain>
    </source>
</reference>
<sequence>MSVWIDRIVGAENAPVAFWVIVACAVLIALYLIYLLIKRFRSGTYVAGGRNRKARLAIMDATAVDTHRRLVLVRRDDVEHLLLIGGHSDIVVERDIRVHGTAKRPTMVGEAAHSAEAPVAPPRTQNVRTEPVHAPVAHPPVPHREPLPPARPAAPRQTVQIQQRPVPAPPPARNADELDSDLLKELETALDNEDVQPQPQPSKGKSSLDEEMAKLLGELSSHKR</sequence>